<gene>
    <name evidence="1" type="ORF">DPMN_001083</name>
</gene>
<evidence type="ECO:0000313" key="2">
    <source>
        <dbReference type="Proteomes" id="UP000828390"/>
    </source>
</evidence>
<dbReference type="Proteomes" id="UP000828390">
    <property type="component" value="Unassembled WGS sequence"/>
</dbReference>
<protein>
    <submittedName>
        <fullName evidence="1">Uncharacterized protein</fullName>
    </submittedName>
</protein>
<reference evidence="1" key="2">
    <citation type="submission" date="2020-11" db="EMBL/GenBank/DDBJ databases">
        <authorList>
            <person name="McCartney M.A."/>
            <person name="Auch B."/>
            <person name="Kono T."/>
            <person name="Mallez S."/>
            <person name="Becker A."/>
            <person name="Gohl D.M."/>
            <person name="Silverstein K.A.T."/>
            <person name="Koren S."/>
            <person name="Bechman K.B."/>
            <person name="Herman A."/>
            <person name="Abrahante J.E."/>
            <person name="Garbe J."/>
        </authorList>
    </citation>
    <scope>NUCLEOTIDE SEQUENCE</scope>
    <source>
        <strain evidence="1">Duluth1</strain>
        <tissue evidence="1">Whole animal</tissue>
    </source>
</reference>
<reference evidence="1" key="1">
    <citation type="journal article" date="2019" name="bioRxiv">
        <title>The Genome of the Zebra Mussel, Dreissena polymorpha: A Resource for Invasive Species Research.</title>
        <authorList>
            <person name="McCartney M.A."/>
            <person name="Auch B."/>
            <person name="Kono T."/>
            <person name="Mallez S."/>
            <person name="Zhang Y."/>
            <person name="Obille A."/>
            <person name="Becker A."/>
            <person name="Abrahante J.E."/>
            <person name="Garbe J."/>
            <person name="Badalamenti J.P."/>
            <person name="Herman A."/>
            <person name="Mangelson H."/>
            <person name="Liachko I."/>
            <person name="Sullivan S."/>
            <person name="Sone E.D."/>
            <person name="Koren S."/>
            <person name="Silverstein K.A.T."/>
            <person name="Beckman K.B."/>
            <person name="Gohl D.M."/>
        </authorList>
    </citation>
    <scope>NUCLEOTIDE SEQUENCE</scope>
    <source>
        <strain evidence="1">Duluth1</strain>
        <tissue evidence="1">Whole animal</tissue>
    </source>
</reference>
<name>A0A9D4MJ96_DREPO</name>
<comment type="caution">
    <text evidence="1">The sequence shown here is derived from an EMBL/GenBank/DDBJ whole genome shotgun (WGS) entry which is preliminary data.</text>
</comment>
<organism evidence="1 2">
    <name type="scientific">Dreissena polymorpha</name>
    <name type="common">Zebra mussel</name>
    <name type="synonym">Mytilus polymorpha</name>
    <dbReference type="NCBI Taxonomy" id="45954"/>
    <lineage>
        <taxon>Eukaryota</taxon>
        <taxon>Metazoa</taxon>
        <taxon>Spiralia</taxon>
        <taxon>Lophotrochozoa</taxon>
        <taxon>Mollusca</taxon>
        <taxon>Bivalvia</taxon>
        <taxon>Autobranchia</taxon>
        <taxon>Heteroconchia</taxon>
        <taxon>Euheterodonta</taxon>
        <taxon>Imparidentia</taxon>
        <taxon>Neoheterodontei</taxon>
        <taxon>Myida</taxon>
        <taxon>Dreissenoidea</taxon>
        <taxon>Dreissenidae</taxon>
        <taxon>Dreissena</taxon>
    </lineage>
</organism>
<sequence length="68" mass="7670">MLQCSPSTTVRSMGLSNVLSLAIYWRHRHTKMAVLCCLDTFQGRYLFASSPERNVSVARDVLVARLLV</sequence>
<proteinExistence type="predicted"/>
<keyword evidence="2" id="KW-1185">Reference proteome</keyword>
<evidence type="ECO:0000313" key="1">
    <source>
        <dbReference type="EMBL" id="KAH3877221.1"/>
    </source>
</evidence>
<accession>A0A9D4MJ96</accession>
<dbReference type="AlphaFoldDB" id="A0A9D4MJ96"/>
<dbReference type="EMBL" id="JAIWYP010000001">
    <property type="protein sequence ID" value="KAH3877221.1"/>
    <property type="molecule type" value="Genomic_DNA"/>
</dbReference>